<keyword evidence="1" id="KW-0143">Chaperone</keyword>
<evidence type="ECO:0000256" key="1">
    <source>
        <dbReference type="ARBA" id="ARBA00023186"/>
    </source>
</evidence>
<dbReference type="PROSITE" id="PS50076">
    <property type="entry name" value="DNAJ_2"/>
    <property type="match status" value="1"/>
</dbReference>
<organism evidence="3 4">
    <name type="scientific">Leptospira inadai serovar Lyme</name>
    <dbReference type="NCBI Taxonomy" id="293084"/>
    <lineage>
        <taxon>Bacteria</taxon>
        <taxon>Pseudomonadati</taxon>
        <taxon>Spirochaetota</taxon>
        <taxon>Spirochaetia</taxon>
        <taxon>Leptospirales</taxon>
        <taxon>Leptospiraceae</taxon>
        <taxon>Leptospira</taxon>
    </lineage>
</organism>
<dbReference type="Gene3D" id="1.10.287.110">
    <property type="entry name" value="DnaJ domain"/>
    <property type="match status" value="1"/>
</dbReference>
<gene>
    <name evidence="3" type="ORF">BES34_010550</name>
</gene>
<feature type="domain" description="J" evidence="2">
    <location>
        <begin position="7"/>
        <end position="70"/>
    </location>
</feature>
<dbReference type="Pfam" id="PF00226">
    <property type="entry name" value="DnaJ"/>
    <property type="match status" value="1"/>
</dbReference>
<evidence type="ECO:0000313" key="3">
    <source>
        <dbReference type="EMBL" id="PNV75003.1"/>
    </source>
</evidence>
<dbReference type="CDD" id="cd06257">
    <property type="entry name" value="DnaJ"/>
    <property type="match status" value="1"/>
</dbReference>
<dbReference type="InterPro" id="IPR001623">
    <property type="entry name" value="DnaJ_domain"/>
</dbReference>
<comment type="caution">
    <text evidence="3">The sequence shown here is derived from an EMBL/GenBank/DDBJ whole genome shotgun (WGS) entry which is preliminary data.</text>
</comment>
<sequence>MDAIWIDHYRILGVASDAEMEVIKARFRKLAKVFHPDNGVTGSSEVFLKIVRSYQILIKPDERSRFDSELRARHEEATTRRSLQTFLIPPSRIVFSAQAVEFAKRGLLRVGIRNRDRRRYTGIYHDICLRLKDEELSGKILAEIPLVVRVLCPECRGSDLNCGSCNGKGTYKSFRYLKWSSGPDTLVPGRIYTLDLSRFRPDAFTHFKKRHLKVKIELYKGDKK</sequence>
<evidence type="ECO:0000259" key="2">
    <source>
        <dbReference type="PROSITE" id="PS50076"/>
    </source>
</evidence>
<dbReference type="PANTHER" id="PTHR44360">
    <property type="entry name" value="DNAJ HOMOLOG SUBFAMILY B MEMBER 9"/>
    <property type="match status" value="1"/>
</dbReference>
<proteinExistence type="predicted"/>
<dbReference type="EMBL" id="MCRM02000009">
    <property type="protein sequence ID" value="PNV75003.1"/>
    <property type="molecule type" value="Genomic_DNA"/>
</dbReference>
<keyword evidence="4" id="KW-1185">Reference proteome</keyword>
<dbReference type="RefSeq" id="WP_010414794.1">
    <property type="nucleotide sequence ID" value="NZ_MCRM02000009.1"/>
</dbReference>
<dbReference type="Proteomes" id="UP000094669">
    <property type="component" value="Unassembled WGS sequence"/>
</dbReference>
<dbReference type="InterPro" id="IPR036869">
    <property type="entry name" value="J_dom_sf"/>
</dbReference>
<name>A0ABX4YI97_9LEPT</name>
<dbReference type="PANTHER" id="PTHR44360:SF1">
    <property type="entry name" value="DNAJ HOMOLOG SUBFAMILY B MEMBER 9"/>
    <property type="match status" value="1"/>
</dbReference>
<dbReference type="SUPFAM" id="SSF46565">
    <property type="entry name" value="Chaperone J-domain"/>
    <property type="match status" value="1"/>
</dbReference>
<accession>A0ABX4YI97</accession>
<protein>
    <submittedName>
        <fullName evidence="3">Molecular chaperone DnaJ</fullName>
    </submittedName>
</protein>
<dbReference type="InterPro" id="IPR051948">
    <property type="entry name" value="Hsp70_co-chaperone_J-domain"/>
</dbReference>
<evidence type="ECO:0000313" key="4">
    <source>
        <dbReference type="Proteomes" id="UP000094669"/>
    </source>
</evidence>
<reference evidence="3" key="1">
    <citation type="submission" date="2018-01" db="EMBL/GenBank/DDBJ databases">
        <title>Genomic characterization of Leptospira inadai serogroup Lyme isolated from captured rat in Brazil and comparative analysis with human reference strain.</title>
        <authorList>
            <person name="Moreno L.Z."/>
            <person name="Loureiro A.P."/>
            <person name="Miraglia F."/>
            <person name="Kremer F.S."/>
            <person name="Eslabao M.R."/>
            <person name="Dellagostin O.A."/>
            <person name="Lilenbaum W."/>
            <person name="Moreno A.M."/>
        </authorList>
    </citation>
    <scope>NUCLEOTIDE SEQUENCE [LARGE SCALE GENOMIC DNA]</scope>
    <source>
        <strain evidence="3">M34/99</strain>
    </source>
</reference>
<dbReference type="SMART" id="SM00271">
    <property type="entry name" value="DnaJ"/>
    <property type="match status" value="1"/>
</dbReference>